<protein>
    <submittedName>
        <fullName evidence="2">Uncharacterized protein</fullName>
    </submittedName>
</protein>
<evidence type="ECO:0000313" key="2">
    <source>
        <dbReference type="EMBL" id="CAG6792038.1"/>
    </source>
</evidence>
<name>A0A8D9BUV0_9HEMI</name>
<evidence type="ECO:0000256" key="1">
    <source>
        <dbReference type="SAM" id="Phobius"/>
    </source>
</evidence>
<keyword evidence="1" id="KW-1133">Transmembrane helix</keyword>
<reference evidence="2" key="1">
    <citation type="submission" date="2021-05" db="EMBL/GenBank/DDBJ databases">
        <authorList>
            <person name="Alioto T."/>
            <person name="Alioto T."/>
            <person name="Gomez Garrido J."/>
        </authorList>
    </citation>
    <scope>NUCLEOTIDE SEQUENCE</scope>
</reference>
<keyword evidence="1" id="KW-0812">Transmembrane</keyword>
<sequence length="99" mass="11345">MITFILESCLIYVKPMGTLFTIYLFALHDVLCVIVCVFFPTRLAVIKELNVYSIGSTFLVNNVYEISKVQLLIAIEISEVLIATLANIDNTYLYRVYRI</sequence>
<dbReference type="EMBL" id="HBUF01679163">
    <property type="protein sequence ID" value="CAG6792038.1"/>
    <property type="molecule type" value="Transcribed_RNA"/>
</dbReference>
<feature type="transmembrane region" description="Helical" evidence="1">
    <location>
        <begin position="20"/>
        <end position="39"/>
    </location>
</feature>
<proteinExistence type="predicted"/>
<dbReference type="EMBL" id="HBUF01679164">
    <property type="protein sequence ID" value="CAG6792039.1"/>
    <property type="molecule type" value="Transcribed_RNA"/>
</dbReference>
<dbReference type="AlphaFoldDB" id="A0A8D9BUV0"/>
<organism evidence="2">
    <name type="scientific">Cacopsylla melanoneura</name>
    <dbReference type="NCBI Taxonomy" id="428564"/>
    <lineage>
        <taxon>Eukaryota</taxon>
        <taxon>Metazoa</taxon>
        <taxon>Ecdysozoa</taxon>
        <taxon>Arthropoda</taxon>
        <taxon>Hexapoda</taxon>
        <taxon>Insecta</taxon>
        <taxon>Pterygota</taxon>
        <taxon>Neoptera</taxon>
        <taxon>Paraneoptera</taxon>
        <taxon>Hemiptera</taxon>
        <taxon>Sternorrhyncha</taxon>
        <taxon>Psylloidea</taxon>
        <taxon>Psyllidae</taxon>
        <taxon>Psyllinae</taxon>
        <taxon>Cacopsylla</taxon>
    </lineage>
</organism>
<accession>A0A8D9BUV0</accession>
<keyword evidence="1" id="KW-0472">Membrane</keyword>